<dbReference type="EMBL" id="GEDG01026515">
    <property type="protein sequence ID" value="JAP14473.1"/>
    <property type="molecule type" value="Transcribed_RNA"/>
</dbReference>
<proteinExistence type="predicted"/>
<organism evidence="1">
    <name type="scientific">Solanum chacoense</name>
    <name type="common">Chaco potato</name>
    <dbReference type="NCBI Taxonomy" id="4108"/>
    <lineage>
        <taxon>Eukaryota</taxon>
        <taxon>Viridiplantae</taxon>
        <taxon>Streptophyta</taxon>
        <taxon>Embryophyta</taxon>
        <taxon>Tracheophyta</taxon>
        <taxon>Spermatophyta</taxon>
        <taxon>Magnoliopsida</taxon>
        <taxon>eudicotyledons</taxon>
        <taxon>Gunneridae</taxon>
        <taxon>Pentapetalae</taxon>
        <taxon>asterids</taxon>
        <taxon>lamiids</taxon>
        <taxon>Solanales</taxon>
        <taxon>Solanaceae</taxon>
        <taxon>Solanoideae</taxon>
        <taxon>Solaneae</taxon>
        <taxon>Solanum</taxon>
    </lineage>
</organism>
<accession>A0A0V0H3C1</accession>
<sequence>MEPDLQSGLGAQLGENYEAMREQPGYPHFGYNCDSCSKTLDLLLMMMIQKRRMTKLRSGRHG</sequence>
<protein>
    <submittedName>
        <fullName evidence="1">Putative ovule protein</fullName>
    </submittedName>
</protein>
<dbReference type="AlphaFoldDB" id="A0A0V0H3C1"/>
<evidence type="ECO:0000313" key="1">
    <source>
        <dbReference type="EMBL" id="JAP14473.1"/>
    </source>
</evidence>
<name>A0A0V0H3C1_SOLCH</name>
<feature type="non-terminal residue" evidence="1">
    <location>
        <position position="62"/>
    </location>
</feature>
<reference evidence="1" key="1">
    <citation type="submission" date="2015-12" db="EMBL/GenBank/DDBJ databases">
        <title>Gene expression during late stages of embryo sac development: a critical building block for successful pollen-pistil interactions.</title>
        <authorList>
            <person name="Liu Y."/>
            <person name="Joly V."/>
            <person name="Sabar M."/>
            <person name="Matton D.P."/>
        </authorList>
    </citation>
    <scope>NUCLEOTIDE SEQUENCE</scope>
</reference>